<sequence length="101" mass="11802">LSQEMEDGWGFVGCIGIGDGSYIFLLECPTENGYVFWCRKKRYALIVQATVDHRACFTSYDFGWPGSVQDSRVFRNSHLWRNRHEYFEPHEYILVDKGVSL</sequence>
<proteinExistence type="predicted"/>
<reference evidence="4 5" key="1">
    <citation type="journal article" date="2012" name="Science">
        <title>The Paleozoic origin of enzymatic lignin decomposition reconstructed from 31 fungal genomes.</title>
        <authorList>
            <person name="Floudas D."/>
            <person name="Binder M."/>
            <person name="Riley R."/>
            <person name="Barry K."/>
            <person name="Blanchette R.A."/>
            <person name="Henrissat B."/>
            <person name="Martinez A.T."/>
            <person name="Otillar R."/>
            <person name="Spatafora J.W."/>
            <person name="Yadav J.S."/>
            <person name="Aerts A."/>
            <person name="Benoit I."/>
            <person name="Boyd A."/>
            <person name="Carlson A."/>
            <person name="Copeland A."/>
            <person name="Coutinho P.M."/>
            <person name="de Vries R.P."/>
            <person name="Ferreira P."/>
            <person name="Findley K."/>
            <person name="Foster B."/>
            <person name="Gaskell J."/>
            <person name="Glotzer D."/>
            <person name="Gorecki P."/>
            <person name="Heitman J."/>
            <person name="Hesse C."/>
            <person name="Hori C."/>
            <person name="Igarashi K."/>
            <person name="Jurgens J.A."/>
            <person name="Kallen N."/>
            <person name="Kersten P."/>
            <person name="Kohler A."/>
            <person name="Kuees U."/>
            <person name="Kumar T.K.A."/>
            <person name="Kuo A."/>
            <person name="LaButti K."/>
            <person name="Larrondo L.F."/>
            <person name="Lindquist E."/>
            <person name="Ling A."/>
            <person name="Lombard V."/>
            <person name="Lucas S."/>
            <person name="Lundell T."/>
            <person name="Martin R."/>
            <person name="McLaughlin D.J."/>
            <person name="Morgenstern I."/>
            <person name="Morin E."/>
            <person name="Murat C."/>
            <person name="Nagy L.G."/>
            <person name="Nolan M."/>
            <person name="Ohm R.A."/>
            <person name="Patyshakuliyeva A."/>
            <person name="Rokas A."/>
            <person name="Ruiz-Duenas F.J."/>
            <person name="Sabat G."/>
            <person name="Salamov A."/>
            <person name="Samejima M."/>
            <person name="Schmutz J."/>
            <person name="Slot J.C."/>
            <person name="St John F."/>
            <person name="Stenlid J."/>
            <person name="Sun H."/>
            <person name="Sun S."/>
            <person name="Syed K."/>
            <person name="Tsang A."/>
            <person name="Wiebenga A."/>
            <person name="Young D."/>
            <person name="Pisabarro A."/>
            <person name="Eastwood D.C."/>
            <person name="Martin F."/>
            <person name="Cullen D."/>
            <person name="Grigoriev I.V."/>
            <person name="Hibbett D.S."/>
        </authorList>
    </citation>
    <scope>NUCLEOTIDE SEQUENCE</scope>
    <source>
        <strain evidence="5">FP-58527</strain>
    </source>
</reference>
<evidence type="ECO:0000256" key="2">
    <source>
        <dbReference type="ARBA" id="ARBA00022723"/>
    </source>
</evidence>
<organism evidence="4 5">
    <name type="scientific">Fomitopsis schrenkii</name>
    <name type="common">Brown rot fungus</name>
    <dbReference type="NCBI Taxonomy" id="2126942"/>
    <lineage>
        <taxon>Eukaryota</taxon>
        <taxon>Fungi</taxon>
        <taxon>Dikarya</taxon>
        <taxon>Basidiomycota</taxon>
        <taxon>Agaricomycotina</taxon>
        <taxon>Agaricomycetes</taxon>
        <taxon>Polyporales</taxon>
        <taxon>Fomitopsis</taxon>
    </lineage>
</organism>
<dbReference type="InterPro" id="IPR027806">
    <property type="entry name" value="HARBI1_dom"/>
</dbReference>
<keyword evidence="2" id="KW-0479">Metal-binding</keyword>
<comment type="cofactor">
    <cofactor evidence="1">
        <name>a divalent metal cation</name>
        <dbReference type="ChEBI" id="CHEBI:60240"/>
    </cofactor>
</comment>
<keyword evidence="5" id="KW-1185">Reference proteome</keyword>
<dbReference type="EMBL" id="KE504296">
    <property type="protein sequence ID" value="EPS93144.1"/>
    <property type="molecule type" value="Genomic_DNA"/>
</dbReference>
<dbReference type="AlphaFoldDB" id="S8F2E1"/>
<feature type="domain" description="DDE Tnp4" evidence="3">
    <location>
        <begin position="19"/>
        <end position="98"/>
    </location>
</feature>
<evidence type="ECO:0000259" key="3">
    <source>
        <dbReference type="Pfam" id="PF13359"/>
    </source>
</evidence>
<feature type="non-terminal residue" evidence="4">
    <location>
        <position position="1"/>
    </location>
</feature>
<evidence type="ECO:0000313" key="5">
    <source>
        <dbReference type="Proteomes" id="UP000015241"/>
    </source>
</evidence>
<evidence type="ECO:0000313" key="4">
    <source>
        <dbReference type="EMBL" id="EPS93144.1"/>
    </source>
</evidence>
<dbReference type="InParanoid" id="S8F2E1"/>
<dbReference type="Proteomes" id="UP000015241">
    <property type="component" value="Unassembled WGS sequence"/>
</dbReference>
<accession>S8F2E1</accession>
<dbReference type="OrthoDB" id="3233403at2759"/>
<gene>
    <name evidence="4" type="ORF">FOMPIDRAFT_1087708</name>
</gene>
<dbReference type="GO" id="GO:0046872">
    <property type="term" value="F:metal ion binding"/>
    <property type="evidence" value="ECO:0007669"/>
    <property type="project" value="UniProtKB-KW"/>
</dbReference>
<protein>
    <recommendedName>
        <fullName evidence="3">DDE Tnp4 domain-containing protein</fullName>
    </recommendedName>
</protein>
<evidence type="ECO:0000256" key="1">
    <source>
        <dbReference type="ARBA" id="ARBA00001968"/>
    </source>
</evidence>
<name>S8F2E1_FOMSC</name>
<feature type="non-terminal residue" evidence="4">
    <location>
        <position position="101"/>
    </location>
</feature>
<dbReference type="Pfam" id="PF13359">
    <property type="entry name" value="DDE_Tnp_4"/>
    <property type="match status" value="1"/>
</dbReference>
<dbReference type="STRING" id="743788.S8F2E1"/>
<dbReference type="HOGENOM" id="CLU_2298296_0_0_1"/>